<gene>
    <name evidence="2" type="ORF">PLBR_LOCUS2669</name>
</gene>
<dbReference type="AlphaFoldDB" id="A0A3P3Y5R7"/>
<dbReference type="EMBL" id="OVEO01000004">
    <property type="protein sequence ID" value="SPQ95454.1"/>
    <property type="molecule type" value="Genomic_DNA"/>
</dbReference>
<geneLocation type="mitochondrion" evidence="2"/>
<proteinExistence type="predicted"/>
<sequence length="298" mass="31184">MSSSSTSRSSSGSLRMGASRAAGGVNISSGGVTRSPDIGGARTDLPAGWAISAAGVVAMASSQQAAPPSQRTVVPLFAAPVEIPVPTPTLSNPFDSPTTTTSFAALFELPVANDKSVKVSGNFALADVNPQYPVQPNVSARYDNKDLDPLVVQADTPSILSSEMLVTHSSTHKTMSPQSVPNKSAVKIQAAEPAVKVGRFKVKDITMSSPSSNEKTIQVSARRLSLSSGSIESAKQQARRMEASATADPIAALEVARDAIAAVVQDRNALAEENARLRTEVDYLRKLLVQYGARHDLS</sequence>
<accession>A0A3P3Y5R7</accession>
<evidence type="ECO:0000313" key="2">
    <source>
        <dbReference type="EMBL" id="SPQ95454.1"/>
    </source>
</evidence>
<keyword evidence="2" id="KW-0496">Mitochondrion</keyword>
<reference evidence="2 3" key="1">
    <citation type="submission" date="2018-03" db="EMBL/GenBank/DDBJ databases">
        <authorList>
            <person name="Fogelqvist J."/>
        </authorList>
    </citation>
    <scope>NUCLEOTIDE SEQUENCE [LARGE SCALE GENOMIC DNA]</scope>
</reference>
<protein>
    <submittedName>
        <fullName evidence="2">Uncharacterized protein</fullName>
    </submittedName>
</protein>
<dbReference type="Proteomes" id="UP000290189">
    <property type="component" value="Unassembled WGS sequence"/>
</dbReference>
<feature type="region of interest" description="Disordered" evidence="1">
    <location>
        <begin position="1"/>
        <end position="44"/>
    </location>
</feature>
<organism evidence="2 3">
    <name type="scientific">Plasmodiophora brassicae</name>
    <name type="common">Clubroot disease agent</name>
    <dbReference type="NCBI Taxonomy" id="37360"/>
    <lineage>
        <taxon>Eukaryota</taxon>
        <taxon>Sar</taxon>
        <taxon>Rhizaria</taxon>
        <taxon>Endomyxa</taxon>
        <taxon>Phytomyxea</taxon>
        <taxon>Plasmodiophorida</taxon>
        <taxon>Plasmodiophoridae</taxon>
        <taxon>Plasmodiophora</taxon>
    </lineage>
</organism>
<evidence type="ECO:0000256" key="1">
    <source>
        <dbReference type="SAM" id="MobiDB-lite"/>
    </source>
</evidence>
<name>A0A3P3Y5R7_PLABS</name>
<evidence type="ECO:0000313" key="3">
    <source>
        <dbReference type="Proteomes" id="UP000290189"/>
    </source>
</evidence>
<feature type="compositionally biased region" description="Low complexity" evidence="1">
    <location>
        <begin position="1"/>
        <end position="24"/>
    </location>
</feature>